<dbReference type="InterPro" id="IPR036869">
    <property type="entry name" value="J_dom_sf"/>
</dbReference>
<dbReference type="PANTHER" id="PTHR44500:SF1">
    <property type="entry name" value="DNAJ HOMOLOG SUBFAMILY C MEMBER 12"/>
    <property type="match status" value="1"/>
</dbReference>
<protein>
    <recommendedName>
        <fullName evidence="2">J domain-containing protein</fullName>
    </recommendedName>
</protein>
<dbReference type="SMART" id="SM00271">
    <property type="entry name" value="DnaJ"/>
    <property type="match status" value="1"/>
</dbReference>
<dbReference type="Pfam" id="PF00226">
    <property type="entry name" value="DnaJ"/>
    <property type="match status" value="1"/>
</dbReference>
<dbReference type="OrthoDB" id="436519at2759"/>
<keyword evidence="1" id="KW-0143">Chaperone</keyword>
<dbReference type="GO" id="GO:0005737">
    <property type="term" value="C:cytoplasm"/>
    <property type="evidence" value="ECO:0007669"/>
    <property type="project" value="TreeGrafter"/>
</dbReference>
<proteinExistence type="predicted"/>
<dbReference type="InterPro" id="IPR029827">
    <property type="entry name" value="JDP1-like"/>
</dbReference>
<sequence>MQSIFEITNIEEDLYAVLGCVDTSSAEQIKTEYKRLALLHHPDKLSPQDKSKQFEKIKAAYDIVGDPVNRAKYERWRSSQLMIPFSDFMNLGTHAQTVHWQSLPTQMTLTKANETDASLDLKTLRVPPTVDQLPRIRIQTNSFWKPKPYTINNQK</sequence>
<evidence type="ECO:0000313" key="3">
    <source>
        <dbReference type="EMBL" id="KAG2232572.1"/>
    </source>
</evidence>
<dbReference type="PRINTS" id="PR00625">
    <property type="entry name" value="JDOMAIN"/>
</dbReference>
<accession>A0A8H7SQQ3</accession>
<dbReference type="CDD" id="cd06257">
    <property type="entry name" value="DnaJ"/>
    <property type="match status" value="1"/>
</dbReference>
<dbReference type="InterPro" id="IPR001623">
    <property type="entry name" value="DnaJ_domain"/>
</dbReference>
<dbReference type="SUPFAM" id="SSF46565">
    <property type="entry name" value="Chaperone J-domain"/>
    <property type="match status" value="1"/>
</dbReference>
<gene>
    <name evidence="3" type="ORF">INT48_009781</name>
</gene>
<dbReference type="Proteomes" id="UP000613177">
    <property type="component" value="Unassembled WGS sequence"/>
</dbReference>
<dbReference type="PANTHER" id="PTHR44500">
    <property type="entry name" value="DNAJ HOMOLOG SUBFAMILY C MEMBER 12"/>
    <property type="match status" value="1"/>
</dbReference>
<dbReference type="EMBL" id="JAEPRE010000106">
    <property type="protein sequence ID" value="KAG2232572.1"/>
    <property type="molecule type" value="Genomic_DNA"/>
</dbReference>
<comment type="caution">
    <text evidence="3">The sequence shown here is derived from an EMBL/GenBank/DDBJ whole genome shotgun (WGS) entry which is preliminary data.</text>
</comment>
<dbReference type="Gene3D" id="1.10.287.110">
    <property type="entry name" value="DnaJ domain"/>
    <property type="match status" value="1"/>
</dbReference>
<dbReference type="AlphaFoldDB" id="A0A8H7SQQ3"/>
<name>A0A8H7SQQ3_9FUNG</name>
<organism evidence="3 4">
    <name type="scientific">Thamnidium elegans</name>
    <dbReference type="NCBI Taxonomy" id="101142"/>
    <lineage>
        <taxon>Eukaryota</taxon>
        <taxon>Fungi</taxon>
        <taxon>Fungi incertae sedis</taxon>
        <taxon>Mucoromycota</taxon>
        <taxon>Mucoromycotina</taxon>
        <taxon>Mucoromycetes</taxon>
        <taxon>Mucorales</taxon>
        <taxon>Mucorineae</taxon>
        <taxon>Mucoraceae</taxon>
        <taxon>Thamnidium</taxon>
    </lineage>
</organism>
<keyword evidence="4" id="KW-1185">Reference proteome</keyword>
<reference evidence="3" key="1">
    <citation type="submission" date="2021-01" db="EMBL/GenBank/DDBJ databases">
        <title>Metabolic potential, ecology and presence of endohyphal bacteria is reflected in genomic diversity of Mucoromycotina.</title>
        <authorList>
            <person name="Muszewska A."/>
            <person name="Okrasinska A."/>
            <person name="Steczkiewicz K."/>
            <person name="Drgas O."/>
            <person name="Orlowska M."/>
            <person name="Perlinska-Lenart U."/>
            <person name="Aleksandrzak-Piekarczyk T."/>
            <person name="Szatraj K."/>
            <person name="Zielenkiewicz U."/>
            <person name="Pilsyk S."/>
            <person name="Malc E."/>
            <person name="Mieczkowski P."/>
            <person name="Kruszewska J.S."/>
            <person name="Biernat P."/>
            <person name="Pawlowska J."/>
        </authorList>
    </citation>
    <scope>NUCLEOTIDE SEQUENCE</scope>
    <source>
        <strain evidence="3">WA0000018081</strain>
    </source>
</reference>
<evidence type="ECO:0000256" key="1">
    <source>
        <dbReference type="ARBA" id="ARBA00023186"/>
    </source>
</evidence>
<evidence type="ECO:0000313" key="4">
    <source>
        <dbReference type="Proteomes" id="UP000613177"/>
    </source>
</evidence>
<feature type="domain" description="J" evidence="2">
    <location>
        <begin position="13"/>
        <end position="77"/>
    </location>
</feature>
<evidence type="ECO:0000259" key="2">
    <source>
        <dbReference type="PROSITE" id="PS50076"/>
    </source>
</evidence>
<dbReference type="PROSITE" id="PS50076">
    <property type="entry name" value="DNAJ_2"/>
    <property type="match status" value="1"/>
</dbReference>